<dbReference type="EMBL" id="KL363185">
    <property type="protein sequence ID" value="KFD58057.1"/>
    <property type="molecule type" value="Genomic_DNA"/>
</dbReference>
<evidence type="ECO:0000313" key="2">
    <source>
        <dbReference type="Proteomes" id="UP000030764"/>
    </source>
</evidence>
<evidence type="ECO:0000313" key="1">
    <source>
        <dbReference type="EMBL" id="KFD58057.1"/>
    </source>
</evidence>
<organism evidence="1 2">
    <name type="scientific">Trichuris suis</name>
    <name type="common">pig whipworm</name>
    <dbReference type="NCBI Taxonomy" id="68888"/>
    <lineage>
        <taxon>Eukaryota</taxon>
        <taxon>Metazoa</taxon>
        <taxon>Ecdysozoa</taxon>
        <taxon>Nematoda</taxon>
        <taxon>Enoplea</taxon>
        <taxon>Dorylaimia</taxon>
        <taxon>Trichinellida</taxon>
        <taxon>Trichuridae</taxon>
        <taxon>Trichuris</taxon>
    </lineage>
</organism>
<name>A0A085MLG1_9BILA</name>
<feature type="non-terminal residue" evidence="1">
    <location>
        <position position="362"/>
    </location>
</feature>
<dbReference type="PANTHER" id="PTHR45913">
    <property type="entry name" value="EPM2A-INTERACTING PROTEIN 1"/>
    <property type="match status" value="1"/>
</dbReference>
<evidence type="ECO:0008006" key="3">
    <source>
        <dbReference type="Google" id="ProtNLM"/>
    </source>
</evidence>
<keyword evidence="2" id="KW-1185">Reference proteome</keyword>
<dbReference type="AlphaFoldDB" id="A0A085MLG1"/>
<dbReference type="InterPro" id="IPR012337">
    <property type="entry name" value="RNaseH-like_sf"/>
</dbReference>
<accession>A0A085MLG1</accession>
<reference evidence="1 2" key="1">
    <citation type="journal article" date="2014" name="Nat. Genet.">
        <title>Genome and transcriptome of the porcine whipworm Trichuris suis.</title>
        <authorList>
            <person name="Jex A.R."/>
            <person name="Nejsum P."/>
            <person name="Schwarz E.M."/>
            <person name="Hu L."/>
            <person name="Young N.D."/>
            <person name="Hall R.S."/>
            <person name="Korhonen P.K."/>
            <person name="Liao S."/>
            <person name="Thamsborg S."/>
            <person name="Xia J."/>
            <person name="Xu P."/>
            <person name="Wang S."/>
            <person name="Scheerlinck J.P."/>
            <person name="Hofmann A."/>
            <person name="Sternberg P.W."/>
            <person name="Wang J."/>
            <person name="Gasser R.B."/>
        </authorList>
    </citation>
    <scope>NUCLEOTIDE SEQUENCE [LARGE SCALE GENOMIC DNA]</scope>
    <source>
        <strain evidence="1">DCEP-RM93M</strain>
    </source>
</reference>
<sequence length="362" mass="41053">MVHERPQRLDNGIVSSRIDEMAGDTEEQLICLLKSRRFSLQLDETTLQDNDCLLMAYVRFFSASELVEMLLARRIRTDTKGATTFEEIRDYFEQNGIPMENIIACATDDAASMVGRYRGFIPYLKAVVPSVFTIHCIAHREHLVVNFIKSHALQNRLFRQLCEENGEDFDTLLLHTEVRSVFLIGGAERFQGAVDAKGGSWGAVRRWGDGEGPGGTEGLGRQYARLGAVVPSVFTIHCIAHREHLVSKKPGLRLNHSVSLVIQVVNFIKSHALQNRLFRQLCEENGEDFDTLLLHTEVRWLSKGNCLQRFVALWDTIVAFMPDKEYGEKLIDAKGDIFYLADIFQKLNLLNKALQGKDSDHK</sequence>
<gene>
    <name evidence="1" type="ORF">M513_00820</name>
</gene>
<dbReference type="PANTHER" id="PTHR45913:SF22">
    <property type="entry name" value="SCAN BOX DOMAIN-CONTAINING PROTEIN"/>
    <property type="match status" value="1"/>
</dbReference>
<dbReference type="Proteomes" id="UP000030764">
    <property type="component" value="Unassembled WGS sequence"/>
</dbReference>
<dbReference type="SUPFAM" id="SSF53098">
    <property type="entry name" value="Ribonuclease H-like"/>
    <property type="match status" value="1"/>
</dbReference>
<proteinExistence type="predicted"/>
<protein>
    <recommendedName>
        <fullName evidence="3">DUF4371 domain-containing protein</fullName>
    </recommendedName>
</protein>